<dbReference type="RefSeq" id="WP_305108404.1">
    <property type="nucleotide sequence ID" value="NZ_JAUTWS010000099.1"/>
</dbReference>
<proteinExistence type="predicted"/>
<dbReference type="GO" id="GO:0008168">
    <property type="term" value="F:methyltransferase activity"/>
    <property type="evidence" value="ECO:0007669"/>
    <property type="project" value="UniProtKB-KW"/>
</dbReference>
<keyword evidence="3" id="KW-1185">Reference proteome</keyword>
<dbReference type="EMBL" id="JAUTWS010000099">
    <property type="protein sequence ID" value="MDO9713547.1"/>
    <property type="molecule type" value="Genomic_DNA"/>
</dbReference>
<accession>A0ABT9EBM3</accession>
<sequence>MAGFVGAQHEFHDAEFVQGWADRFVPSPPRLVLFDMVHAEIRRLSVPEPNVLELGLGPGYMARHILERDQALRYEGLDFSAVFIDVARRILGDLAPRVTFTQADLLDQSWPTRLTRRPHAIVSTWALHDLGSQHAVADVYARSYETLPPGGVLVNGDFIKPDGTAWIYEPGRFEVARHLELLRQAGFADPMSLHHFEVEADNPTAAQNYACLVAMK</sequence>
<dbReference type="InterPro" id="IPR041698">
    <property type="entry name" value="Methyltransf_25"/>
</dbReference>
<dbReference type="GO" id="GO:0032259">
    <property type="term" value="P:methylation"/>
    <property type="evidence" value="ECO:0007669"/>
    <property type="project" value="UniProtKB-KW"/>
</dbReference>
<gene>
    <name evidence="2" type="ORF">Q7A36_34820</name>
</gene>
<comment type="caution">
    <text evidence="2">The sequence shown here is derived from an EMBL/GenBank/DDBJ whole genome shotgun (WGS) entry which is preliminary data.</text>
</comment>
<evidence type="ECO:0000313" key="3">
    <source>
        <dbReference type="Proteomes" id="UP001243009"/>
    </source>
</evidence>
<dbReference type="InterPro" id="IPR029063">
    <property type="entry name" value="SAM-dependent_MTases_sf"/>
</dbReference>
<evidence type="ECO:0000259" key="1">
    <source>
        <dbReference type="Pfam" id="PF13649"/>
    </source>
</evidence>
<dbReference type="SUPFAM" id="SSF53335">
    <property type="entry name" value="S-adenosyl-L-methionine-dependent methyltransferases"/>
    <property type="match status" value="1"/>
</dbReference>
<dbReference type="Pfam" id="PF13649">
    <property type="entry name" value="Methyltransf_25"/>
    <property type="match status" value="1"/>
</dbReference>
<feature type="domain" description="Methyltransferase" evidence="1">
    <location>
        <begin position="51"/>
        <end position="151"/>
    </location>
</feature>
<dbReference type="Gene3D" id="3.40.50.150">
    <property type="entry name" value="Vaccinia Virus protein VP39"/>
    <property type="match status" value="1"/>
</dbReference>
<keyword evidence="2" id="KW-0808">Transferase</keyword>
<reference evidence="2 3" key="1">
    <citation type="submission" date="2023-08" db="EMBL/GenBank/DDBJ databases">
        <title>The draft genome sequence of Paracraurococcus sp. LOR1-02.</title>
        <authorList>
            <person name="Kingkaew E."/>
            <person name="Tanasupawat S."/>
        </authorList>
    </citation>
    <scope>NUCLEOTIDE SEQUENCE [LARGE SCALE GENOMIC DNA]</scope>
    <source>
        <strain evidence="2 3">LOR1-02</strain>
    </source>
</reference>
<protein>
    <submittedName>
        <fullName evidence="2">Class I SAM-dependent methyltransferase</fullName>
        <ecNumber evidence="2">2.1.-.-</ecNumber>
    </submittedName>
</protein>
<dbReference type="CDD" id="cd02440">
    <property type="entry name" value="AdoMet_MTases"/>
    <property type="match status" value="1"/>
</dbReference>
<name>A0ABT9EBM3_9PROT</name>
<dbReference type="EC" id="2.1.-.-" evidence="2"/>
<organism evidence="2 3">
    <name type="scientific">Paracraurococcus lichenis</name>
    <dbReference type="NCBI Taxonomy" id="3064888"/>
    <lineage>
        <taxon>Bacteria</taxon>
        <taxon>Pseudomonadati</taxon>
        <taxon>Pseudomonadota</taxon>
        <taxon>Alphaproteobacteria</taxon>
        <taxon>Acetobacterales</taxon>
        <taxon>Roseomonadaceae</taxon>
        <taxon>Paracraurococcus</taxon>
    </lineage>
</organism>
<dbReference type="Proteomes" id="UP001243009">
    <property type="component" value="Unassembled WGS sequence"/>
</dbReference>
<evidence type="ECO:0000313" key="2">
    <source>
        <dbReference type="EMBL" id="MDO9713547.1"/>
    </source>
</evidence>
<keyword evidence="2" id="KW-0489">Methyltransferase</keyword>